<name>A0ABN7XDZ0_GIGMA</name>
<reference evidence="1 2" key="1">
    <citation type="submission" date="2021-06" db="EMBL/GenBank/DDBJ databases">
        <authorList>
            <person name="Kallberg Y."/>
            <person name="Tangrot J."/>
            <person name="Rosling A."/>
        </authorList>
    </citation>
    <scope>NUCLEOTIDE SEQUENCE [LARGE SCALE GENOMIC DNA]</scope>
    <source>
        <strain evidence="1 2">120-4 pot B 10/14</strain>
    </source>
</reference>
<proteinExistence type="predicted"/>
<comment type="caution">
    <text evidence="1">The sequence shown here is derived from an EMBL/GenBank/DDBJ whole genome shotgun (WGS) entry which is preliminary data.</text>
</comment>
<accession>A0ABN7XDZ0</accession>
<organism evidence="1 2">
    <name type="scientific">Gigaspora margarita</name>
    <dbReference type="NCBI Taxonomy" id="4874"/>
    <lineage>
        <taxon>Eukaryota</taxon>
        <taxon>Fungi</taxon>
        <taxon>Fungi incertae sedis</taxon>
        <taxon>Mucoromycota</taxon>
        <taxon>Glomeromycotina</taxon>
        <taxon>Glomeromycetes</taxon>
        <taxon>Diversisporales</taxon>
        <taxon>Gigasporaceae</taxon>
        <taxon>Gigaspora</taxon>
    </lineage>
</organism>
<evidence type="ECO:0000313" key="2">
    <source>
        <dbReference type="Proteomes" id="UP000789901"/>
    </source>
</evidence>
<gene>
    <name evidence="1" type="ORF">GMARGA_LOCUS41434</name>
</gene>
<dbReference type="Proteomes" id="UP000789901">
    <property type="component" value="Unassembled WGS sequence"/>
</dbReference>
<feature type="non-terminal residue" evidence="1">
    <location>
        <position position="125"/>
    </location>
</feature>
<sequence length="125" mass="14490">DLGKKTTLLAEYVEVALCEDPKEFVVVELAIISELQVPGVAKSKKIEDKRRLILAAESMIKLVIEVHEHQRHVMDVRFIKIVDLKVDNYKYENRVRNDKMKRISNRTVSDKAMQTKNEVIPMKSI</sequence>
<protein>
    <submittedName>
        <fullName evidence="1">29076_t:CDS:1</fullName>
    </submittedName>
</protein>
<dbReference type="EMBL" id="CAJVQB010114243">
    <property type="protein sequence ID" value="CAG8852613.1"/>
    <property type="molecule type" value="Genomic_DNA"/>
</dbReference>
<evidence type="ECO:0000313" key="1">
    <source>
        <dbReference type="EMBL" id="CAG8852613.1"/>
    </source>
</evidence>
<keyword evidence="2" id="KW-1185">Reference proteome</keyword>
<feature type="non-terminal residue" evidence="1">
    <location>
        <position position="1"/>
    </location>
</feature>